<protein>
    <submittedName>
        <fullName evidence="3">Uncharacterized protein</fullName>
    </submittedName>
</protein>
<keyword evidence="2" id="KW-0812">Transmembrane</keyword>
<evidence type="ECO:0000256" key="1">
    <source>
        <dbReference type="SAM" id="MobiDB-lite"/>
    </source>
</evidence>
<accession>A0A840N488</accession>
<keyword evidence="2" id="KW-0472">Membrane</keyword>
<evidence type="ECO:0000256" key="2">
    <source>
        <dbReference type="SAM" id="Phobius"/>
    </source>
</evidence>
<evidence type="ECO:0000313" key="4">
    <source>
        <dbReference type="Proteomes" id="UP000521227"/>
    </source>
</evidence>
<organism evidence="3 4">
    <name type="scientific">Afipia massiliensis</name>
    <dbReference type="NCBI Taxonomy" id="211460"/>
    <lineage>
        <taxon>Bacteria</taxon>
        <taxon>Pseudomonadati</taxon>
        <taxon>Pseudomonadota</taxon>
        <taxon>Alphaproteobacteria</taxon>
        <taxon>Hyphomicrobiales</taxon>
        <taxon>Nitrobacteraceae</taxon>
        <taxon>Afipia</taxon>
    </lineage>
</organism>
<evidence type="ECO:0000313" key="3">
    <source>
        <dbReference type="EMBL" id="MBB5055185.1"/>
    </source>
</evidence>
<feature type="transmembrane region" description="Helical" evidence="2">
    <location>
        <begin position="57"/>
        <end position="78"/>
    </location>
</feature>
<comment type="caution">
    <text evidence="3">The sequence shown here is derived from an EMBL/GenBank/DDBJ whole genome shotgun (WGS) entry which is preliminary data.</text>
</comment>
<dbReference type="Proteomes" id="UP000521227">
    <property type="component" value="Unassembled WGS sequence"/>
</dbReference>
<sequence length="147" mass="15321">MTSTIRPMFSSAGLRTSRPRIPRASTASITETEGGGEASPGAGTTGTLCRASACAPVMLAVVGLSALLMTSAFLFSLVKYAGAAYLIPSWCSRDAGKDEAEWPDQIAENQRWDSIPAGNSRRGAESKVGAILSCLPPAIRSSAKWAD</sequence>
<gene>
    <name evidence="3" type="ORF">HNQ36_005196</name>
</gene>
<name>A0A840N488_9BRAD</name>
<dbReference type="EMBL" id="JACHIJ010000012">
    <property type="protein sequence ID" value="MBB5055185.1"/>
    <property type="molecule type" value="Genomic_DNA"/>
</dbReference>
<keyword evidence="2" id="KW-1133">Transmembrane helix</keyword>
<dbReference type="AlphaFoldDB" id="A0A840N488"/>
<feature type="region of interest" description="Disordered" evidence="1">
    <location>
        <begin position="20"/>
        <end position="42"/>
    </location>
</feature>
<reference evidence="3 4" key="1">
    <citation type="submission" date="2020-08" db="EMBL/GenBank/DDBJ databases">
        <title>Genomic Encyclopedia of Type Strains, Phase IV (KMG-IV): sequencing the most valuable type-strain genomes for metagenomic binning, comparative biology and taxonomic classification.</title>
        <authorList>
            <person name="Goeker M."/>
        </authorList>
    </citation>
    <scope>NUCLEOTIDE SEQUENCE [LARGE SCALE GENOMIC DNA]</scope>
    <source>
        <strain evidence="3 4">DSM 17498</strain>
    </source>
</reference>
<proteinExistence type="predicted"/>